<gene>
    <name evidence="2" type="ORF">PHMEG_00013299</name>
</gene>
<dbReference type="EMBL" id="NBNE01001593">
    <property type="protein sequence ID" value="OWZ13387.1"/>
    <property type="molecule type" value="Genomic_DNA"/>
</dbReference>
<evidence type="ECO:0000259" key="1">
    <source>
        <dbReference type="Pfam" id="PF00078"/>
    </source>
</evidence>
<dbReference type="InterPro" id="IPR043502">
    <property type="entry name" value="DNA/RNA_pol_sf"/>
</dbReference>
<protein>
    <submittedName>
        <fullName evidence="2">Retroelement</fullName>
    </submittedName>
</protein>
<dbReference type="AlphaFoldDB" id="A0A225W8Q7"/>
<comment type="caution">
    <text evidence="2">The sequence shown here is derived from an EMBL/GenBank/DDBJ whole genome shotgun (WGS) entry which is preliminary data.</text>
</comment>
<dbReference type="InterPro" id="IPR000477">
    <property type="entry name" value="RT_dom"/>
</dbReference>
<dbReference type="CDD" id="cd01647">
    <property type="entry name" value="RT_LTR"/>
    <property type="match status" value="1"/>
</dbReference>
<dbReference type="Pfam" id="PF00078">
    <property type="entry name" value="RVT_1"/>
    <property type="match status" value="1"/>
</dbReference>
<dbReference type="InterPro" id="IPR043128">
    <property type="entry name" value="Rev_trsase/Diguanyl_cyclase"/>
</dbReference>
<evidence type="ECO:0000313" key="3">
    <source>
        <dbReference type="Proteomes" id="UP000198211"/>
    </source>
</evidence>
<dbReference type="Gene3D" id="3.30.70.270">
    <property type="match status" value="2"/>
</dbReference>
<sequence>MLRRRRQAQTEDSIIDENVNSMLEAGVIEHGNDHRALNAVTKKDVYPLPRNDETLESFGGAQLFTTLDFRVGYRQVRVVECERDKTAFITKRGLFSFRRMPLGLSNTPATFQRLMNGVFRGLTWTSCLVYLDDTIVFSRGNIEEHVVKLASNLKVENCAFATKSMEYLGHLLSESGVRTLVRLITAVAEFPRLTDPEAVRRFVHLAGYYRRFLQGCGSIRLLKKDVEWNGTELQEFCVWTIQNDVDDPTLASVPGLEQPFRLVTDASQQSRVLRRDTAQHSTSETVLLATAIILT</sequence>
<proteinExistence type="predicted"/>
<organism evidence="2 3">
    <name type="scientific">Phytophthora megakarya</name>
    <dbReference type="NCBI Taxonomy" id="4795"/>
    <lineage>
        <taxon>Eukaryota</taxon>
        <taxon>Sar</taxon>
        <taxon>Stramenopiles</taxon>
        <taxon>Oomycota</taxon>
        <taxon>Peronosporomycetes</taxon>
        <taxon>Peronosporales</taxon>
        <taxon>Peronosporaceae</taxon>
        <taxon>Phytophthora</taxon>
    </lineage>
</organism>
<dbReference type="PANTHER" id="PTHR24559:SF444">
    <property type="entry name" value="REVERSE TRANSCRIPTASE DOMAIN-CONTAINING PROTEIN"/>
    <property type="match status" value="1"/>
</dbReference>
<dbReference type="OrthoDB" id="2793474at2759"/>
<dbReference type="PANTHER" id="PTHR24559">
    <property type="entry name" value="TRANSPOSON TY3-I GAG-POL POLYPROTEIN"/>
    <property type="match status" value="1"/>
</dbReference>
<dbReference type="SUPFAM" id="SSF56672">
    <property type="entry name" value="DNA/RNA polymerases"/>
    <property type="match status" value="1"/>
</dbReference>
<dbReference type="Proteomes" id="UP000198211">
    <property type="component" value="Unassembled WGS sequence"/>
</dbReference>
<name>A0A225W8Q7_9STRA</name>
<dbReference type="Gene3D" id="3.10.10.10">
    <property type="entry name" value="HIV Type 1 Reverse Transcriptase, subunit A, domain 1"/>
    <property type="match status" value="1"/>
</dbReference>
<dbReference type="InterPro" id="IPR053134">
    <property type="entry name" value="RNA-dir_DNA_polymerase"/>
</dbReference>
<reference evidence="3" key="1">
    <citation type="submission" date="2017-03" db="EMBL/GenBank/DDBJ databases">
        <title>Phytopthora megakarya and P. palmivora, two closely related causual agents of cacao black pod achieved similar genome size and gene model numbers by different mechanisms.</title>
        <authorList>
            <person name="Ali S."/>
            <person name="Shao J."/>
            <person name="Larry D.J."/>
            <person name="Kronmiller B."/>
            <person name="Shen D."/>
            <person name="Strem M.D."/>
            <person name="Melnick R.L."/>
            <person name="Guiltinan M.J."/>
            <person name="Tyler B.M."/>
            <person name="Meinhardt L.W."/>
            <person name="Bailey B.A."/>
        </authorList>
    </citation>
    <scope>NUCLEOTIDE SEQUENCE [LARGE SCALE GENOMIC DNA]</scope>
    <source>
        <strain evidence="3">zdho120</strain>
    </source>
</reference>
<accession>A0A225W8Q7</accession>
<keyword evidence="3" id="KW-1185">Reference proteome</keyword>
<evidence type="ECO:0000313" key="2">
    <source>
        <dbReference type="EMBL" id="OWZ13387.1"/>
    </source>
</evidence>
<feature type="domain" description="Reverse transcriptase" evidence="1">
    <location>
        <begin position="33"/>
        <end position="150"/>
    </location>
</feature>
<dbReference type="STRING" id="4795.A0A225W8Q7"/>